<evidence type="ECO:0000313" key="2">
    <source>
        <dbReference type="EMBL" id="XBH05077.1"/>
    </source>
</evidence>
<sequence>MMAVNGSALLTWSKASGILKEFACGIRELAQERFPGATRLSVTGPRGRPIEQPRRFPTMER</sequence>
<dbReference type="RefSeq" id="WP_406697874.1">
    <property type="nucleotide sequence ID" value="NZ_CP155447.1"/>
</dbReference>
<dbReference type="AlphaFoldDB" id="A0AAU7CHU0"/>
<organism evidence="2">
    <name type="scientific">Singulisphaera sp. Ch08</name>
    <dbReference type="NCBI Taxonomy" id="3120278"/>
    <lineage>
        <taxon>Bacteria</taxon>
        <taxon>Pseudomonadati</taxon>
        <taxon>Planctomycetota</taxon>
        <taxon>Planctomycetia</taxon>
        <taxon>Isosphaerales</taxon>
        <taxon>Isosphaeraceae</taxon>
        <taxon>Singulisphaera</taxon>
    </lineage>
</organism>
<proteinExistence type="predicted"/>
<feature type="region of interest" description="Disordered" evidence="1">
    <location>
        <begin position="37"/>
        <end position="61"/>
    </location>
</feature>
<feature type="compositionally biased region" description="Basic and acidic residues" evidence="1">
    <location>
        <begin position="48"/>
        <end position="61"/>
    </location>
</feature>
<accession>A0AAU7CHU0</accession>
<evidence type="ECO:0000256" key="1">
    <source>
        <dbReference type="SAM" id="MobiDB-lite"/>
    </source>
</evidence>
<protein>
    <submittedName>
        <fullName evidence="2">Uncharacterized protein</fullName>
    </submittedName>
</protein>
<reference evidence="2" key="1">
    <citation type="submission" date="2024-05" db="EMBL/GenBank/DDBJ databases">
        <title>Planctomycetes of the genus Singulisphaera possess chitinolytic capabilities.</title>
        <authorList>
            <person name="Ivanova A."/>
        </authorList>
    </citation>
    <scope>NUCLEOTIDE SEQUENCE</scope>
    <source>
        <strain evidence="2">Ch08T</strain>
    </source>
</reference>
<dbReference type="EMBL" id="CP155447">
    <property type="protein sequence ID" value="XBH05077.1"/>
    <property type="molecule type" value="Genomic_DNA"/>
</dbReference>
<name>A0AAU7CHU0_9BACT</name>
<gene>
    <name evidence="2" type="ORF">V5E97_03390</name>
</gene>